<dbReference type="GeneID" id="73345487"/>
<sequence>MLSKFLESIVRLTVIIRNEANEAIERSEIESPREDTESHILKDSFQLLGIKSTEKIGKITDLRAEVPYVIQWRAEKAADNLPASDNQHWHFKISEQCLYTRQPKALFEIETL</sequence>
<dbReference type="AlphaFoldDB" id="A0A9Q8SYZ6"/>
<dbReference type="KEGG" id="clup:CLUP02_11509"/>
<dbReference type="RefSeq" id="XP_049147622.1">
    <property type="nucleotide sequence ID" value="XM_049290477.1"/>
</dbReference>
<dbReference type="Proteomes" id="UP000830671">
    <property type="component" value="Chromosome 6"/>
</dbReference>
<accession>A0A9Q8SYZ6</accession>
<evidence type="ECO:0000313" key="2">
    <source>
        <dbReference type="Proteomes" id="UP000830671"/>
    </source>
</evidence>
<reference evidence="1" key="1">
    <citation type="journal article" date="2021" name="Mol. Plant Microbe Interact.">
        <title>Complete Genome Sequence of the Plant-Pathogenic Fungus Colletotrichum lupini.</title>
        <authorList>
            <person name="Baroncelli R."/>
            <person name="Pensec F."/>
            <person name="Da Lio D."/>
            <person name="Boufleur T."/>
            <person name="Vicente I."/>
            <person name="Sarrocco S."/>
            <person name="Picot A."/>
            <person name="Baraldi E."/>
            <person name="Sukno S."/>
            <person name="Thon M."/>
            <person name="Le Floch G."/>
        </authorList>
    </citation>
    <scope>NUCLEOTIDE SEQUENCE</scope>
    <source>
        <strain evidence="1">IMI 504893</strain>
    </source>
</reference>
<proteinExistence type="predicted"/>
<evidence type="ECO:0000313" key="1">
    <source>
        <dbReference type="EMBL" id="UQC86010.1"/>
    </source>
</evidence>
<keyword evidence="2" id="KW-1185">Reference proteome</keyword>
<protein>
    <submittedName>
        <fullName evidence="1">Uncharacterized protein</fullName>
    </submittedName>
</protein>
<gene>
    <name evidence="1" type="ORF">CLUP02_11509</name>
</gene>
<dbReference type="EMBL" id="CP019478">
    <property type="protein sequence ID" value="UQC86010.1"/>
    <property type="molecule type" value="Genomic_DNA"/>
</dbReference>
<name>A0A9Q8SYZ6_9PEZI</name>
<organism evidence="1 2">
    <name type="scientific">Colletotrichum lupini</name>
    <dbReference type="NCBI Taxonomy" id="145971"/>
    <lineage>
        <taxon>Eukaryota</taxon>
        <taxon>Fungi</taxon>
        <taxon>Dikarya</taxon>
        <taxon>Ascomycota</taxon>
        <taxon>Pezizomycotina</taxon>
        <taxon>Sordariomycetes</taxon>
        <taxon>Hypocreomycetidae</taxon>
        <taxon>Glomerellales</taxon>
        <taxon>Glomerellaceae</taxon>
        <taxon>Colletotrichum</taxon>
        <taxon>Colletotrichum acutatum species complex</taxon>
    </lineage>
</organism>